<accession>A0A809S6F9</accession>
<protein>
    <submittedName>
        <fullName evidence="1">Uncharacterized protein</fullName>
    </submittedName>
</protein>
<name>A0A809S6F9_9BACT</name>
<gene>
    <name evidence="1" type="ORF">NPRO_24520</name>
</gene>
<dbReference type="AlphaFoldDB" id="A0A809S6F9"/>
<organism evidence="1 2">
    <name type="scientific">Candidatus Nitrosymbiomonas proteolyticus</name>
    <dbReference type="NCBI Taxonomy" id="2608984"/>
    <lineage>
        <taxon>Bacteria</taxon>
        <taxon>Bacillati</taxon>
        <taxon>Armatimonadota</taxon>
        <taxon>Armatimonadota incertae sedis</taxon>
        <taxon>Candidatus Nitrosymbiomonas</taxon>
    </lineage>
</organism>
<sequence>MSPSAELLALVGSFLATAFGLVRLALSAHRAMTERFVDFLESSLRRQEEVNTHFEAAIEQLTENVRENSTLLGRVAERLNVGGQS</sequence>
<dbReference type="Proteomes" id="UP000662873">
    <property type="component" value="Chromosome"/>
</dbReference>
<reference evidence="1" key="1">
    <citation type="journal article" name="DNA Res.">
        <title>The physiological potential of anammox bacteria as revealed by their core genome structure.</title>
        <authorList>
            <person name="Okubo T."/>
            <person name="Toyoda A."/>
            <person name="Fukuhara K."/>
            <person name="Uchiyama I."/>
            <person name="Harigaya Y."/>
            <person name="Kuroiwa M."/>
            <person name="Suzuki T."/>
            <person name="Murakami Y."/>
            <person name="Suwa Y."/>
            <person name="Takami H."/>
        </authorList>
    </citation>
    <scope>NUCLEOTIDE SEQUENCE</scope>
    <source>
        <strain evidence="1">317325-2</strain>
    </source>
</reference>
<proteinExistence type="predicted"/>
<dbReference type="EMBL" id="AP021858">
    <property type="protein sequence ID" value="BBO24857.1"/>
    <property type="molecule type" value="Genomic_DNA"/>
</dbReference>
<evidence type="ECO:0000313" key="1">
    <source>
        <dbReference type="EMBL" id="BBO24857.1"/>
    </source>
</evidence>
<evidence type="ECO:0000313" key="2">
    <source>
        <dbReference type="Proteomes" id="UP000662873"/>
    </source>
</evidence>
<dbReference type="KEGG" id="npy:NPRO_24520"/>